<dbReference type="InterPro" id="IPR022930">
    <property type="entry name" value="UPF0316"/>
</dbReference>
<keyword evidence="5 6" id="KW-0472">Membrane</keyword>
<gene>
    <name evidence="9" type="ORF">BC643_4682</name>
</gene>
<dbReference type="InterPro" id="IPR019264">
    <property type="entry name" value="DUF2179"/>
</dbReference>
<evidence type="ECO:0000313" key="9">
    <source>
        <dbReference type="EMBL" id="RKD85163.1"/>
    </source>
</evidence>
<evidence type="ECO:0000259" key="7">
    <source>
        <dbReference type="Pfam" id="PF10035"/>
    </source>
</evidence>
<dbReference type="Pfam" id="PF10035">
    <property type="entry name" value="DUF2179"/>
    <property type="match status" value="1"/>
</dbReference>
<keyword evidence="10" id="KW-1185">Reference proteome</keyword>
<feature type="transmembrane region" description="Helical" evidence="6">
    <location>
        <begin position="70"/>
        <end position="90"/>
    </location>
</feature>
<dbReference type="RefSeq" id="WP_120275871.1">
    <property type="nucleotide sequence ID" value="NZ_RAPN01000006.1"/>
</dbReference>
<dbReference type="PANTHER" id="PTHR40060:SF1">
    <property type="entry name" value="UPF0316 PROTEIN YEBE"/>
    <property type="match status" value="1"/>
</dbReference>
<sequence length="189" mass="21195">MTDFYHSDLFSYLVLPVLIVLARISDVTVGTLRIVMVSKGQKRIAPLLGFFEVIIWLVTMSKIIQNIDNWVAYVAYGAGFAAGNYIGLILEEKLAVGIVHLQIITRTNADNLIAKLKAKGYGITYHDAYGANEKVAVIYSIIKRVDIAEVIETIRTYNPNAFYSIQEVKFVNKGVESTVRSMEGWRKSK</sequence>
<comment type="similarity">
    <text evidence="6">Belongs to the UPF0316 family.</text>
</comment>
<dbReference type="AlphaFoldDB" id="A0A419VUY4"/>
<comment type="caution">
    <text evidence="9">The sequence shown here is derived from an EMBL/GenBank/DDBJ whole genome shotgun (WGS) entry which is preliminary data.</text>
</comment>
<evidence type="ECO:0000256" key="5">
    <source>
        <dbReference type="ARBA" id="ARBA00023136"/>
    </source>
</evidence>
<reference evidence="9 10" key="1">
    <citation type="submission" date="2018-09" db="EMBL/GenBank/DDBJ databases">
        <title>Genomic Encyclopedia of Archaeal and Bacterial Type Strains, Phase II (KMG-II): from individual species to whole genera.</title>
        <authorList>
            <person name="Goeker M."/>
        </authorList>
    </citation>
    <scope>NUCLEOTIDE SEQUENCE [LARGE SCALE GENOMIC DNA]</scope>
    <source>
        <strain evidence="9 10">DSM 27148</strain>
    </source>
</reference>
<keyword evidence="3 6" id="KW-0812">Transmembrane</keyword>
<evidence type="ECO:0000313" key="10">
    <source>
        <dbReference type="Proteomes" id="UP000283387"/>
    </source>
</evidence>
<name>A0A419VUY4_9BACT</name>
<dbReference type="EMBL" id="RAPN01000006">
    <property type="protein sequence ID" value="RKD85163.1"/>
    <property type="molecule type" value="Genomic_DNA"/>
</dbReference>
<evidence type="ECO:0000259" key="8">
    <source>
        <dbReference type="Pfam" id="PF18955"/>
    </source>
</evidence>
<dbReference type="Pfam" id="PF18955">
    <property type="entry name" value="DUF5698"/>
    <property type="match status" value="1"/>
</dbReference>
<evidence type="ECO:0000256" key="1">
    <source>
        <dbReference type="ARBA" id="ARBA00004651"/>
    </source>
</evidence>
<keyword evidence="4 6" id="KW-1133">Transmembrane helix</keyword>
<dbReference type="NCBIfam" id="NF003191">
    <property type="entry name" value="PRK04164.1-2"/>
    <property type="match status" value="1"/>
</dbReference>
<accession>A0A419VUY4</accession>
<feature type="transmembrane region" description="Helical" evidence="6">
    <location>
        <begin position="12"/>
        <end position="32"/>
    </location>
</feature>
<dbReference type="PANTHER" id="PTHR40060">
    <property type="entry name" value="UPF0316 PROTEIN YEBE"/>
    <property type="match status" value="1"/>
</dbReference>
<evidence type="ECO:0000256" key="2">
    <source>
        <dbReference type="ARBA" id="ARBA00022475"/>
    </source>
</evidence>
<dbReference type="HAMAP" id="MF_01515">
    <property type="entry name" value="UPF0316"/>
    <property type="match status" value="1"/>
</dbReference>
<keyword evidence="2 6" id="KW-1003">Cell membrane</keyword>
<comment type="subcellular location">
    <subcellularLocation>
        <location evidence="1 6">Cell membrane</location>
        <topology evidence="1 6">Multi-pass membrane protein</topology>
    </subcellularLocation>
</comment>
<protein>
    <recommendedName>
        <fullName evidence="6">UPF0316 protein BC643_4682</fullName>
    </recommendedName>
</protein>
<organism evidence="9 10">
    <name type="scientific">Mangrovibacterium diazotrophicum</name>
    <dbReference type="NCBI Taxonomy" id="1261403"/>
    <lineage>
        <taxon>Bacteria</taxon>
        <taxon>Pseudomonadati</taxon>
        <taxon>Bacteroidota</taxon>
        <taxon>Bacteroidia</taxon>
        <taxon>Marinilabiliales</taxon>
        <taxon>Prolixibacteraceae</taxon>
        <taxon>Mangrovibacterium</taxon>
    </lineage>
</organism>
<dbReference type="CDD" id="cd16381">
    <property type="entry name" value="YitT_C_like_1"/>
    <property type="match status" value="1"/>
</dbReference>
<proteinExistence type="inferred from homology"/>
<dbReference type="InterPro" id="IPR044035">
    <property type="entry name" value="DUF5698"/>
</dbReference>
<dbReference type="Proteomes" id="UP000283387">
    <property type="component" value="Unassembled WGS sequence"/>
</dbReference>
<feature type="domain" description="DUF5698" evidence="8">
    <location>
        <begin position="31"/>
        <end position="87"/>
    </location>
</feature>
<dbReference type="GO" id="GO:0005886">
    <property type="term" value="C:plasma membrane"/>
    <property type="evidence" value="ECO:0007669"/>
    <property type="project" value="UniProtKB-SubCell"/>
</dbReference>
<evidence type="ECO:0000256" key="3">
    <source>
        <dbReference type="ARBA" id="ARBA00022692"/>
    </source>
</evidence>
<evidence type="ECO:0000256" key="4">
    <source>
        <dbReference type="ARBA" id="ARBA00022989"/>
    </source>
</evidence>
<evidence type="ECO:0000256" key="6">
    <source>
        <dbReference type="HAMAP-Rule" id="MF_01515"/>
    </source>
</evidence>
<dbReference type="OrthoDB" id="48231at2"/>
<feature type="domain" description="DUF2179" evidence="7">
    <location>
        <begin position="121"/>
        <end position="171"/>
    </location>
</feature>
<feature type="transmembrane region" description="Helical" evidence="6">
    <location>
        <begin position="44"/>
        <end position="64"/>
    </location>
</feature>